<accession>A0A512BWN9</accession>
<dbReference type="RefSeq" id="WP_114188304.1">
    <property type="nucleotide sequence ID" value="NZ_BJYU01000060.1"/>
</dbReference>
<dbReference type="InterPro" id="IPR025690">
    <property type="entry name" value="Methyltransf_put"/>
</dbReference>
<gene>
    <name evidence="1" type="ORF">MAE02_39630</name>
</gene>
<proteinExistence type="predicted"/>
<dbReference type="SUPFAM" id="SSF53335">
    <property type="entry name" value="S-adenosyl-L-methionine-dependent methyltransferases"/>
    <property type="match status" value="1"/>
</dbReference>
<name>A0A512BWN9_9HYPH</name>
<dbReference type="Pfam" id="PF12692">
    <property type="entry name" value="Methyltransf_17"/>
    <property type="match status" value="1"/>
</dbReference>
<dbReference type="Gene3D" id="3.40.50.150">
    <property type="entry name" value="Vaccinia Virus protein VP39"/>
    <property type="match status" value="1"/>
</dbReference>
<evidence type="ECO:0000313" key="1">
    <source>
        <dbReference type="EMBL" id="GEO16267.1"/>
    </source>
</evidence>
<dbReference type="EMBL" id="BJYU01000060">
    <property type="protein sequence ID" value="GEO16267.1"/>
    <property type="molecule type" value="Genomic_DNA"/>
</dbReference>
<dbReference type="AlphaFoldDB" id="A0A512BWN9"/>
<organism evidence="1 2">
    <name type="scientific">Microvirga aerophila</name>
    <dbReference type="NCBI Taxonomy" id="670291"/>
    <lineage>
        <taxon>Bacteria</taxon>
        <taxon>Pseudomonadati</taxon>
        <taxon>Pseudomonadota</taxon>
        <taxon>Alphaproteobacteria</taxon>
        <taxon>Hyphomicrobiales</taxon>
        <taxon>Methylobacteriaceae</taxon>
        <taxon>Microvirga</taxon>
    </lineage>
</organism>
<protein>
    <recommendedName>
        <fullName evidence="3">S-adenosyl-L-methionine methyltransferase</fullName>
    </recommendedName>
</protein>
<comment type="caution">
    <text evidence="1">The sequence shown here is derived from an EMBL/GenBank/DDBJ whole genome shotgun (WGS) entry which is preliminary data.</text>
</comment>
<sequence length="177" mass="19631">MTRLDSAIRRLTAQRDVLDWASREIAPSGLVLELGLGNGRTYDHLRTRLAGREIFAFERCLAAHPDCIPPDGRLIFGDIFETLPIFIEKHGEHSAALVHADIGSGDEELNRALARDLSPLIERVLQPGGLLIADRAFDLPSCRDISAQTGVLKNRYFVHRRETQEQPAGSRIAATAR</sequence>
<keyword evidence="2" id="KW-1185">Reference proteome</keyword>
<dbReference type="Proteomes" id="UP000321085">
    <property type="component" value="Unassembled WGS sequence"/>
</dbReference>
<dbReference type="InterPro" id="IPR029063">
    <property type="entry name" value="SAM-dependent_MTases_sf"/>
</dbReference>
<dbReference type="OrthoDB" id="7348097at2"/>
<evidence type="ECO:0008006" key="3">
    <source>
        <dbReference type="Google" id="ProtNLM"/>
    </source>
</evidence>
<evidence type="ECO:0000313" key="2">
    <source>
        <dbReference type="Proteomes" id="UP000321085"/>
    </source>
</evidence>
<reference evidence="1 2" key="1">
    <citation type="submission" date="2019-07" db="EMBL/GenBank/DDBJ databases">
        <title>Whole genome shotgun sequence of Microvirga aerophila NBRC 106136.</title>
        <authorList>
            <person name="Hosoyama A."/>
            <person name="Uohara A."/>
            <person name="Ohji S."/>
            <person name="Ichikawa N."/>
        </authorList>
    </citation>
    <scope>NUCLEOTIDE SEQUENCE [LARGE SCALE GENOMIC DNA]</scope>
    <source>
        <strain evidence="1 2">NBRC 106136</strain>
    </source>
</reference>